<evidence type="ECO:0000313" key="1">
    <source>
        <dbReference type="EMBL" id="CAB3962247.1"/>
    </source>
</evidence>
<sequence>MTTVTKEQIYDEQISPLMTQIIAICKEHNIPILASFFTPGEDDPELAVTTALLGNGFEAPVNFSNALRVLRPELFAGTLLMLRLDHGNGSKTLTAIL</sequence>
<organism evidence="1 2">
    <name type="scientific">Burkholderia aenigmatica</name>
    <dbReference type="NCBI Taxonomy" id="2015348"/>
    <lineage>
        <taxon>Bacteria</taxon>
        <taxon>Pseudomonadati</taxon>
        <taxon>Pseudomonadota</taxon>
        <taxon>Betaproteobacteria</taxon>
        <taxon>Burkholderiales</taxon>
        <taxon>Burkholderiaceae</taxon>
        <taxon>Burkholderia</taxon>
        <taxon>Burkholderia cepacia complex</taxon>
    </lineage>
</organism>
<reference evidence="1 2" key="1">
    <citation type="submission" date="2020-04" db="EMBL/GenBank/DDBJ databases">
        <authorList>
            <person name="Depoorter E."/>
        </authorList>
    </citation>
    <scope>NUCLEOTIDE SEQUENCE [LARGE SCALE GENOMIC DNA]</scope>
    <source>
        <strain evidence="1 2">BCC0217</strain>
    </source>
</reference>
<dbReference type="RefSeq" id="WP_175220854.1">
    <property type="nucleotide sequence ID" value="NZ_CABWIL020000005.1"/>
</dbReference>
<name>A0A6J5IR87_9BURK</name>
<protein>
    <submittedName>
        <fullName evidence="1">Uncharacterized protein</fullName>
    </submittedName>
</protein>
<gene>
    <name evidence="1" type="ORF">BLA3211_01633</name>
</gene>
<dbReference type="AlphaFoldDB" id="A0A6J5IR87"/>
<dbReference type="EMBL" id="CABWIL020000005">
    <property type="protein sequence ID" value="CAB3962247.1"/>
    <property type="molecule type" value="Genomic_DNA"/>
</dbReference>
<accession>A0A6J5IR87</accession>
<proteinExistence type="predicted"/>
<evidence type="ECO:0000313" key="2">
    <source>
        <dbReference type="Proteomes" id="UP000494301"/>
    </source>
</evidence>
<dbReference type="Proteomes" id="UP000494301">
    <property type="component" value="Unassembled WGS sequence"/>
</dbReference>